<evidence type="ECO:0000256" key="1">
    <source>
        <dbReference type="ARBA" id="ARBA00023015"/>
    </source>
</evidence>
<keyword evidence="2" id="KW-0238">DNA-binding</keyword>
<dbReference type="SUPFAM" id="SSF46785">
    <property type="entry name" value="Winged helix' DNA-binding domain"/>
    <property type="match status" value="1"/>
</dbReference>
<dbReference type="PANTHER" id="PTHR33204:SF37">
    <property type="entry name" value="HTH-TYPE TRANSCRIPTIONAL REGULATOR YODB"/>
    <property type="match status" value="1"/>
</dbReference>
<evidence type="ECO:0000256" key="3">
    <source>
        <dbReference type="ARBA" id="ARBA00023163"/>
    </source>
</evidence>
<dbReference type="InterPro" id="IPR036388">
    <property type="entry name" value="WH-like_DNA-bd_sf"/>
</dbReference>
<dbReference type="EMBL" id="JAUMKJ010000001">
    <property type="protein sequence ID" value="MDO3675445.1"/>
    <property type="molecule type" value="Genomic_DNA"/>
</dbReference>
<evidence type="ECO:0000256" key="2">
    <source>
        <dbReference type="ARBA" id="ARBA00023125"/>
    </source>
</evidence>
<dbReference type="Gene3D" id="1.10.10.10">
    <property type="entry name" value="Winged helix-like DNA-binding domain superfamily/Winged helix DNA-binding domain"/>
    <property type="match status" value="1"/>
</dbReference>
<comment type="caution">
    <text evidence="6">The sequence shown here is derived from an EMBL/GenBank/DDBJ whole genome shotgun (WGS) entry which is preliminary data.</text>
</comment>
<protein>
    <submittedName>
        <fullName evidence="6">Helix-turn-helix domain-containing protein</fullName>
    </submittedName>
</protein>
<reference evidence="6" key="1">
    <citation type="submission" date="2023-07" db="EMBL/GenBank/DDBJ databases">
        <authorList>
            <person name="Aktuganov G."/>
            <person name="Boyko T."/>
            <person name="Delegan Y."/>
            <person name="Galimzianova N."/>
            <person name="Gilvanova E."/>
            <person name="Korobov V."/>
            <person name="Kuzmina L."/>
            <person name="Melentiev A."/>
            <person name="Milman P."/>
            <person name="Ryabova A."/>
            <person name="Stupak E."/>
            <person name="Yasakov T."/>
            <person name="Zharikova N."/>
            <person name="Zhurenko E."/>
        </authorList>
    </citation>
    <scope>NUCLEOTIDE SEQUENCE</scope>
    <source>
        <strain evidence="6">IB-739</strain>
    </source>
</reference>
<keyword evidence="7" id="KW-1185">Reference proteome</keyword>
<dbReference type="PROSITE" id="PS51118">
    <property type="entry name" value="HTH_HXLR"/>
    <property type="match status" value="1"/>
</dbReference>
<keyword evidence="1" id="KW-0805">Transcription regulation</keyword>
<keyword evidence="3" id="KW-0804">Transcription</keyword>
<feature type="region of interest" description="Disordered" evidence="4">
    <location>
        <begin position="1"/>
        <end position="26"/>
    </location>
</feature>
<dbReference type="Proteomes" id="UP001168883">
    <property type="component" value="Unassembled WGS sequence"/>
</dbReference>
<evidence type="ECO:0000313" key="6">
    <source>
        <dbReference type="EMBL" id="MDO3675445.1"/>
    </source>
</evidence>
<name>A0ABT8V201_9BACL</name>
<sequence>MVHSGEQAAPTLHDLPEAGAEPDHSDGSAAYQFLGTRWNLQIISALLDGYTRFTEIALLLNLNSRTLAERLKHLELEGIAVRRGHNQIPVRVEYELTAKGQALREVVSEIRKWALQADGQTAMEVIGETNGGRYAEHDILRIR</sequence>
<dbReference type="RefSeq" id="WP_302876949.1">
    <property type="nucleotide sequence ID" value="NZ_JAUMKJ010000001.1"/>
</dbReference>
<accession>A0ABT8V201</accession>
<proteinExistence type="predicted"/>
<evidence type="ECO:0000259" key="5">
    <source>
        <dbReference type="PROSITE" id="PS51118"/>
    </source>
</evidence>
<organism evidence="6 7">
    <name type="scientific">Paenibacillus ehimensis</name>
    <dbReference type="NCBI Taxonomy" id="79264"/>
    <lineage>
        <taxon>Bacteria</taxon>
        <taxon>Bacillati</taxon>
        <taxon>Bacillota</taxon>
        <taxon>Bacilli</taxon>
        <taxon>Bacillales</taxon>
        <taxon>Paenibacillaceae</taxon>
        <taxon>Paenibacillus</taxon>
    </lineage>
</organism>
<dbReference type="CDD" id="cd00090">
    <property type="entry name" value="HTH_ARSR"/>
    <property type="match status" value="1"/>
</dbReference>
<gene>
    <name evidence="6" type="ORF">Q3C12_00400</name>
</gene>
<dbReference type="InterPro" id="IPR002577">
    <property type="entry name" value="HTH_HxlR"/>
</dbReference>
<evidence type="ECO:0000313" key="7">
    <source>
        <dbReference type="Proteomes" id="UP001168883"/>
    </source>
</evidence>
<dbReference type="InterPro" id="IPR011991">
    <property type="entry name" value="ArsR-like_HTH"/>
</dbReference>
<dbReference type="Pfam" id="PF01638">
    <property type="entry name" value="HxlR"/>
    <property type="match status" value="1"/>
</dbReference>
<evidence type="ECO:0000256" key="4">
    <source>
        <dbReference type="SAM" id="MobiDB-lite"/>
    </source>
</evidence>
<feature type="domain" description="HTH hxlR-type" evidence="5">
    <location>
        <begin position="21"/>
        <end position="122"/>
    </location>
</feature>
<dbReference type="InterPro" id="IPR036390">
    <property type="entry name" value="WH_DNA-bd_sf"/>
</dbReference>
<dbReference type="PANTHER" id="PTHR33204">
    <property type="entry name" value="TRANSCRIPTIONAL REGULATOR, MARR FAMILY"/>
    <property type="match status" value="1"/>
</dbReference>